<reference evidence="2" key="1">
    <citation type="submission" date="2017-11" db="EMBL/GenBank/DDBJ databases">
        <authorList>
            <person name="Lima N.C."/>
            <person name="Parody-Merino A.M."/>
            <person name="Battley P.F."/>
            <person name="Fidler A.E."/>
            <person name="Prosdocimi F."/>
        </authorList>
    </citation>
    <scope>NUCLEOTIDE SEQUENCE [LARGE SCALE GENOMIC DNA]</scope>
</reference>
<dbReference type="Proteomes" id="UP000233556">
    <property type="component" value="Unassembled WGS sequence"/>
</dbReference>
<protein>
    <submittedName>
        <fullName evidence="1">Uncharacterized protein</fullName>
    </submittedName>
</protein>
<accession>A0A2I0TI91</accession>
<organism evidence="1 2">
    <name type="scientific">Limosa lapponica baueri</name>
    <dbReference type="NCBI Taxonomy" id="1758121"/>
    <lineage>
        <taxon>Eukaryota</taxon>
        <taxon>Metazoa</taxon>
        <taxon>Chordata</taxon>
        <taxon>Craniata</taxon>
        <taxon>Vertebrata</taxon>
        <taxon>Euteleostomi</taxon>
        <taxon>Archelosauria</taxon>
        <taxon>Archosauria</taxon>
        <taxon>Dinosauria</taxon>
        <taxon>Saurischia</taxon>
        <taxon>Theropoda</taxon>
        <taxon>Coelurosauria</taxon>
        <taxon>Aves</taxon>
        <taxon>Neognathae</taxon>
        <taxon>Neoaves</taxon>
        <taxon>Charadriiformes</taxon>
        <taxon>Scolopacidae</taxon>
        <taxon>Limosa</taxon>
    </lineage>
</organism>
<name>A0A2I0TI91_LIMLA</name>
<dbReference type="AlphaFoldDB" id="A0A2I0TI91"/>
<sequence length="122" mass="14071">MHCCYSNPLSDSATCTGSSHSSFDNEHRHYFNSDNDHCHYSSLNNDLHHYSSSSNNEYHCYFYTFSFTWGRFTSPFNAYAKVTPSELGDGNLLGCFEKECYFHKIMIFVVGFPEYVAGVFFC</sequence>
<evidence type="ECO:0000313" key="1">
    <source>
        <dbReference type="EMBL" id="PKU33506.1"/>
    </source>
</evidence>
<proteinExistence type="predicted"/>
<dbReference type="EMBL" id="KZ510023">
    <property type="protein sequence ID" value="PKU33506.1"/>
    <property type="molecule type" value="Genomic_DNA"/>
</dbReference>
<keyword evidence="2" id="KW-1185">Reference proteome</keyword>
<reference evidence="2" key="2">
    <citation type="submission" date="2017-12" db="EMBL/GenBank/DDBJ databases">
        <title>Genome sequence of the Bar-tailed Godwit (Limosa lapponica baueri).</title>
        <authorList>
            <person name="Lima N.C.B."/>
            <person name="Parody-Merino A.M."/>
            <person name="Battley P.F."/>
            <person name="Fidler A.E."/>
            <person name="Prosdocimi F."/>
        </authorList>
    </citation>
    <scope>NUCLEOTIDE SEQUENCE [LARGE SCALE GENOMIC DNA]</scope>
</reference>
<evidence type="ECO:0000313" key="2">
    <source>
        <dbReference type="Proteomes" id="UP000233556"/>
    </source>
</evidence>
<gene>
    <name evidence="1" type="ORF">llap_16190</name>
</gene>